<proteinExistence type="predicted"/>
<dbReference type="STRING" id="234267.Acid_4913"/>
<evidence type="ECO:0008006" key="3">
    <source>
        <dbReference type="Google" id="ProtNLM"/>
    </source>
</evidence>
<dbReference type="KEGG" id="sus:Acid_4913"/>
<reference evidence="2" key="1">
    <citation type="submission" date="2006-10" db="EMBL/GenBank/DDBJ databases">
        <title>Complete sequence of Solibacter usitatus Ellin6076.</title>
        <authorList>
            <consortium name="US DOE Joint Genome Institute"/>
            <person name="Copeland A."/>
            <person name="Lucas S."/>
            <person name="Lapidus A."/>
            <person name="Barry K."/>
            <person name="Detter J.C."/>
            <person name="Glavina del Rio T."/>
            <person name="Hammon N."/>
            <person name="Israni S."/>
            <person name="Dalin E."/>
            <person name="Tice H."/>
            <person name="Pitluck S."/>
            <person name="Thompson L.S."/>
            <person name="Brettin T."/>
            <person name="Bruce D."/>
            <person name="Han C."/>
            <person name="Tapia R."/>
            <person name="Gilna P."/>
            <person name="Schmutz J."/>
            <person name="Larimer F."/>
            <person name="Land M."/>
            <person name="Hauser L."/>
            <person name="Kyrpides N."/>
            <person name="Mikhailova N."/>
            <person name="Janssen P.H."/>
            <person name="Kuske C.R."/>
            <person name="Richardson P."/>
        </authorList>
    </citation>
    <scope>NUCLEOTIDE SEQUENCE</scope>
    <source>
        <strain evidence="2">Ellin6076</strain>
    </source>
</reference>
<dbReference type="NCBIfam" id="TIGR03436">
    <property type="entry name" value="acidobact_VWFA"/>
    <property type="match status" value="1"/>
</dbReference>
<dbReference type="InterPro" id="IPR017802">
    <property type="entry name" value="VWFA-rel_acidobac-type"/>
</dbReference>
<protein>
    <recommendedName>
        <fullName evidence="3">VWFA-related domain-containing protein</fullName>
    </recommendedName>
</protein>
<name>Q01WU3_SOLUE</name>
<sequence length="465" mass="50037" precursor="true">MLKLIAACALAACAALAQDLAAPRLVTLNLTATDSQGHAVTDLTAADIQITDQSKSAPIVAFRNEALRAPAAAGEISNRPAPAISHAQVILFDLLNLSIAARKPAIDQLVRALENREAADAIYLYLINVEGELSPIRALPDAPSNTRAATPWTRNIRAMLDQAVGPVAVVRPAVARDVMLRIQRSYAALETLAAKLAPMPGRKNILWITFGVPCSVPTTNALPWDCRPNLSKLSDKLDQANVAVDPIEMQSASADLESNVTLQQLVDSTGGKLYLGGDIERAVPDAIESSRATYRVRYACAGNNWDGKVHRIHATSNRKGVTLQAKQSYTAEKTSPPINSQALLQSPFDAADIGLTVTVTPGAQPHSVHLRIGLETQDLLLTQRGDRFAGQLASYVVAYLPDNRLQEYPVLPINLNLTTEQREKMSRDGIHLGQDVTLAENVHQLRLLVVDKVANTAGTLTIPVQ</sequence>
<evidence type="ECO:0000313" key="2">
    <source>
        <dbReference type="EMBL" id="ABJ85872.1"/>
    </source>
</evidence>
<keyword evidence="1" id="KW-0732">Signal</keyword>
<evidence type="ECO:0000256" key="1">
    <source>
        <dbReference type="SAM" id="SignalP"/>
    </source>
</evidence>
<dbReference type="InParanoid" id="Q01WU3"/>
<feature type="signal peptide" evidence="1">
    <location>
        <begin position="1"/>
        <end position="17"/>
    </location>
</feature>
<accession>Q01WU3</accession>
<dbReference type="EMBL" id="CP000473">
    <property type="protein sequence ID" value="ABJ85872.1"/>
    <property type="molecule type" value="Genomic_DNA"/>
</dbReference>
<organism evidence="2">
    <name type="scientific">Solibacter usitatus (strain Ellin6076)</name>
    <dbReference type="NCBI Taxonomy" id="234267"/>
    <lineage>
        <taxon>Bacteria</taxon>
        <taxon>Pseudomonadati</taxon>
        <taxon>Acidobacteriota</taxon>
        <taxon>Terriglobia</taxon>
        <taxon>Bryobacterales</taxon>
        <taxon>Solibacteraceae</taxon>
        <taxon>Candidatus Solibacter</taxon>
    </lineage>
</organism>
<dbReference type="AlphaFoldDB" id="Q01WU3"/>
<dbReference type="eggNOG" id="ENOG502ZDH2">
    <property type="taxonomic scope" value="Bacteria"/>
</dbReference>
<gene>
    <name evidence="2" type="ordered locus">Acid_4913</name>
</gene>
<dbReference type="OrthoDB" id="110889at2"/>
<feature type="chain" id="PRO_5004163555" description="VWFA-related domain-containing protein" evidence="1">
    <location>
        <begin position="18"/>
        <end position="465"/>
    </location>
</feature>
<dbReference type="HOGENOM" id="CLU_500368_0_0_0"/>